<dbReference type="EMBL" id="DAAQTK010000009">
    <property type="protein sequence ID" value="HAE0783593.1"/>
    <property type="molecule type" value="Genomic_DNA"/>
</dbReference>
<reference evidence="2" key="2">
    <citation type="submission" date="2019-04" db="EMBL/GenBank/DDBJ databases">
        <authorList>
            <consortium name="NCBI Pathogen Detection Project"/>
        </authorList>
    </citation>
    <scope>NUCLEOTIDE SEQUENCE</scope>
    <source>
        <strain evidence="2">Salmonella enterica</strain>
    </source>
</reference>
<dbReference type="SUPFAM" id="SSF47598">
    <property type="entry name" value="Ribbon-helix-helix"/>
    <property type="match status" value="1"/>
</dbReference>
<sequence length="125" mass="14516">MSKFPSHEMDRFNIRLPAGMREAIALRAKENGRSMNTELVFIIDEALKSPIPADVDNSRIMKLYSNLAENRPTNEEEFEKWEGEMIKAIFYLLDSINSYSQMYQALKSLRQDASKKIFGDNEVEF</sequence>
<dbReference type="InterPro" id="IPR005569">
    <property type="entry name" value="Arc_DNA-bd_dom"/>
</dbReference>
<reference evidence="2" key="1">
    <citation type="journal article" date="2018" name="Genome Biol.">
        <title>SKESA: strategic k-mer extension for scrupulous assemblies.</title>
        <authorList>
            <person name="Souvorov A."/>
            <person name="Agarwala R."/>
            <person name="Lipman D.J."/>
        </authorList>
    </citation>
    <scope>NUCLEOTIDE SEQUENCE</scope>
    <source>
        <strain evidence="2">Salmonella enterica</strain>
    </source>
</reference>
<dbReference type="AlphaFoldDB" id="A0A3V2EMU7"/>
<evidence type="ECO:0000313" key="3">
    <source>
        <dbReference type="EMBL" id="HAE0807905.1"/>
    </source>
</evidence>
<comment type="caution">
    <text evidence="2">The sequence shown here is derived from an EMBL/GenBank/DDBJ whole genome shotgun (WGS) entry which is preliminary data.</text>
</comment>
<feature type="domain" description="Arc-like DNA binding" evidence="1">
    <location>
        <begin position="7"/>
        <end position="50"/>
    </location>
</feature>
<name>A0A3V2EMU7_SALMO</name>
<gene>
    <name evidence="3" type="ORF">G2893_14855</name>
    <name evidence="2" type="ORF">G2898_05850</name>
</gene>
<dbReference type="GO" id="GO:0006355">
    <property type="term" value="P:regulation of DNA-templated transcription"/>
    <property type="evidence" value="ECO:0007669"/>
    <property type="project" value="InterPro"/>
</dbReference>
<dbReference type="Gene3D" id="1.10.1220.10">
    <property type="entry name" value="Met repressor-like"/>
    <property type="match status" value="1"/>
</dbReference>
<accession>A0A3V2EMU7</accession>
<dbReference type="GO" id="GO:0043565">
    <property type="term" value="F:sequence-specific DNA binding"/>
    <property type="evidence" value="ECO:0007669"/>
    <property type="project" value="UniProtKB-ARBA"/>
</dbReference>
<dbReference type="InterPro" id="IPR013321">
    <property type="entry name" value="Arc_rbn_hlx_hlx"/>
</dbReference>
<evidence type="ECO:0000313" key="2">
    <source>
        <dbReference type="EMBL" id="HAE0783593.1"/>
    </source>
</evidence>
<dbReference type="Pfam" id="PF03869">
    <property type="entry name" value="Arc"/>
    <property type="match status" value="1"/>
</dbReference>
<evidence type="ECO:0000259" key="1">
    <source>
        <dbReference type="Pfam" id="PF03869"/>
    </source>
</evidence>
<organism evidence="2">
    <name type="scientific">Salmonella montevideo</name>
    <dbReference type="NCBI Taxonomy" id="115981"/>
    <lineage>
        <taxon>Bacteria</taxon>
        <taxon>Pseudomonadati</taxon>
        <taxon>Pseudomonadota</taxon>
        <taxon>Gammaproteobacteria</taxon>
        <taxon>Enterobacterales</taxon>
        <taxon>Enterobacteriaceae</taxon>
        <taxon>Salmonella</taxon>
    </lineage>
</organism>
<dbReference type="InterPro" id="IPR010985">
    <property type="entry name" value="Ribbon_hlx_hlx"/>
</dbReference>
<protein>
    <submittedName>
        <fullName evidence="2">Arc family DNA-binding protein</fullName>
    </submittedName>
</protein>
<keyword evidence="2" id="KW-0238">DNA-binding</keyword>
<dbReference type="EMBL" id="DAAQTN010000009">
    <property type="protein sequence ID" value="HAE0807905.1"/>
    <property type="molecule type" value="Genomic_DNA"/>
</dbReference>
<proteinExistence type="predicted"/>